<organism evidence="3 4">
    <name type="scientific">Aspergillus granulosus</name>
    <dbReference type="NCBI Taxonomy" id="176169"/>
    <lineage>
        <taxon>Eukaryota</taxon>
        <taxon>Fungi</taxon>
        <taxon>Dikarya</taxon>
        <taxon>Ascomycota</taxon>
        <taxon>Pezizomycotina</taxon>
        <taxon>Eurotiomycetes</taxon>
        <taxon>Eurotiomycetidae</taxon>
        <taxon>Eurotiales</taxon>
        <taxon>Aspergillaceae</taxon>
        <taxon>Aspergillus</taxon>
        <taxon>Aspergillus subgen. Nidulantes</taxon>
    </lineage>
</organism>
<sequence length="574" mass="62445">MQIIKSLSILLAASFVTASGDVGLTFPLRHRDVLPVLKLPYGKWRAYSYNSEADVYTFRNIRYAAPPIGDLRWATPAPPEFVAGIQDGSYGHNCIPGPIPPEFDSPIFENITKNANEDCLFLDIYVPGKALKSHRPSVPVVVWIHGGAYVTGSKDQGISIGYFDGTSLIQRAEQNLIVVSINYRLGAFGFLAGEPLRGEGNGTCTTRTSAVFNAGLHDQRAALKWVQSYIHLLGGDANNVSAWGQSAGAGSIMHHLIAKGGTLDPLFKTAALYSPGFGTSADEAKTEAQFEAFAGAVGCPVKGTDALRCLRAANTTVLKEANVNIFAGAANPVPDGEYIQNVALLEYSQGNLSVVAFAHEEAELNQAGNTWPHLNSLIVSHVLDEGALFVPPQIPPNFIESYISGLLPPNSTAGTNRMVSLYESIYANSTTTELASVVSRDMIFTCNIYAAVQQYNNSWAFQYSYIDGVTNGTHGSDVLAIWYNPTLQGFEEPLFEQYQRYLTTFAHTGDPNKPRGHGNESEFWPRVDSKGEMLSEVLDLTNEGFEIIQDEQVRRDVCGAWIEVLGEAIESERS</sequence>
<keyword evidence="4" id="KW-1185">Reference proteome</keyword>
<keyword evidence="1" id="KW-0732">Signal</keyword>
<dbReference type="SUPFAM" id="SSF53474">
    <property type="entry name" value="alpha/beta-Hydrolases"/>
    <property type="match status" value="1"/>
</dbReference>
<evidence type="ECO:0000256" key="1">
    <source>
        <dbReference type="SAM" id="SignalP"/>
    </source>
</evidence>
<feature type="chain" id="PRO_5045639600" evidence="1">
    <location>
        <begin position="19"/>
        <end position="574"/>
    </location>
</feature>
<gene>
    <name evidence="3" type="ORF">BJX63DRAFT_82304</name>
</gene>
<dbReference type="Proteomes" id="UP001610334">
    <property type="component" value="Unassembled WGS sequence"/>
</dbReference>
<protein>
    <submittedName>
        <fullName evidence="3">Alpha/Beta hydrolase protein</fullName>
    </submittedName>
</protein>
<dbReference type="GO" id="GO:0016787">
    <property type="term" value="F:hydrolase activity"/>
    <property type="evidence" value="ECO:0007669"/>
    <property type="project" value="UniProtKB-KW"/>
</dbReference>
<dbReference type="EMBL" id="JBFXLT010000015">
    <property type="protein sequence ID" value="KAL2818016.1"/>
    <property type="molecule type" value="Genomic_DNA"/>
</dbReference>
<feature type="signal peptide" evidence="1">
    <location>
        <begin position="1"/>
        <end position="18"/>
    </location>
</feature>
<dbReference type="InterPro" id="IPR050309">
    <property type="entry name" value="Type-B_Carboxylest/Lipase"/>
</dbReference>
<feature type="domain" description="Carboxylesterase type B" evidence="2">
    <location>
        <begin position="36"/>
        <end position="533"/>
    </location>
</feature>
<reference evidence="3 4" key="1">
    <citation type="submission" date="2024-07" db="EMBL/GenBank/DDBJ databases">
        <title>Section-level genome sequencing and comparative genomics of Aspergillus sections Usti and Cavernicolus.</title>
        <authorList>
            <consortium name="Lawrence Berkeley National Laboratory"/>
            <person name="Nybo J.L."/>
            <person name="Vesth T.C."/>
            <person name="Theobald S."/>
            <person name="Frisvad J.C."/>
            <person name="Larsen T.O."/>
            <person name="Kjaerboelling I."/>
            <person name="Rothschild-Mancinelli K."/>
            <person name="Lyhne E.K."/>
            <person name="Kogle M.E."/>
            <person name="Barry K."/>
            <person name="Clum A."/>
            <person name="Na H."/>
            <person name="Ledsgaard L."/>
            <person name="Lin J."/>
            <person name="Lipzen A."/>
            <person name="Kuo A."/>
            <person name="Riley R."/>
            <person name="Mondo S."/>
            <person name="Labutti K."/>
            <person name="Haridas S."/>
            <person name="Pangalinan J."/>
            <person name="Salamov A.A."/>
            <person name="Simmons B.A."/>
            <person name="Magnuson J.K."/>
            <person name="Chen J."/>
            <person name="Drula E."/>
            <person name="Henrissat B."/>
            <person name="Wiebenga A."/>
            <person name="Lubbers R.J."/>
            <person name="Gomes A.C."/>
            <person name="Makela M.R."/>
            <person name="Stajich J."/>
            <person name="Grigoriev I.V."/>
            <person name="Mortensen U.H."/>
            <person name="De Vries R.P."/>
            <person name="Baker S.E."/>
            <person name="Andersen M.R."/>
        </authorList>
    </citation>
    <scope>NUCLEOTIDE SEQUENCE [LARGE SCALE GENOMIC DNA]</scope>
    <source>
        <strain evidence="3 4">CBS 588.65</strain>
    </source>
</reference>
<dbReference type="PANTHER" id="PTHR11559">
    <property type="entry name" value="CARBOXYLESTERASE"/>
    <property type="match status" value="1"/>
</dbReference>
<dbReference type="InterPro" id="IPR029058">
    <property type="entry name" value="AB_hydrolase_fold"/>
</dbReference>
<dbReference type="InterPro" id="IPR002018">
    <property type="entry name" value="CarbesteraseB"/>
</dbReference>
<name>A0ABR4HR95_9EURO</name>
<dbReference type="Pfam" id="PF00135">
    <property type="entry name" value="COesterase"/>
    <property type="match status" value="1"/>
</dbReference>
<accession>A0ABR4HR95</accession>
<dbReference type="InterPro" id="IPR019819">
    <property type="entry name" value="Carboxylesterase_B_CS"/>
</dbReference>
<evidence type="ECO:0000313" key="3">
    <source>
        <dbReference type="EMBL" id="KAL2818016.1"/>
    </source>
</evidence>
<proteinExistence type="predicted"/>
<dbReference type="Gene3D" id="3.40.50.1820">
    <property type="entry name" value="alpha/beta hydrolase"/>
    <property type="match status" value="1"/>
</dbReference>
<evidence type="ECO:0000259" key="2">
    <source>
        <dbReference type="Pfam" id="PF00135"/>
    </source>
</evidence>
<evidence type="ECO:0000313" key="4">
    <source>
        <dbReference type="Proteomes" id="UP001610334"/>
    </source>
</evidence>
<keyword evidence="3" id="KW-0378">Hydrolase</keyword>
<comment type="caution">
    <text evidence="3">The sequence shown here is derived from an EMBL/GenBank/DDBJ whole genome shotgun (WGS) entry which is preliminary data.</text>
</comment>
<dbReference type="PROSITE" id="PS00941">
    <property type="entry name" value="CARBOXYLESTERASE_B_2"/>
    <property type="match status" value="1"/>
</dbReference>